<dbReference type="PANTHER" id="PTHR33606:SF3">
    <property type="entry name" value="PROTEIN YCII"/>
    <property type="match status" value="1"/>
</dbReference>
<comment type="similarity">
    <text evidence="1">Belongs to the YciI family.</text>
</comment>
<evidence type="ECO:0000313" key="3">
    <source>
        <dbReference type="EMBL" id="SMC23416.1"/>
    </source>
</evidence>
<dbReference type="OrthoDB" id="9797014at2"/>
<dbReference type="Pfam" id="PF03795">
    <property type="entry name" value="YCII"/>
    <property type="match status" value="1"/>
</dbReference>
<keyword evidence="4" id="KW-1185">Reference proteome</keyword>
<dbReference type="STRING" id="1121001.SAMN02745857_01596"/>
<proteinExistence type="inferred from homology"/>
<sequence>MRYIVRFHDRPDTAALRHEVLAAHLAWLEQHRDQVLVAGSLWPEAAERAEGGLWIVEADSEAAIRDWMQTDPFWTCGLRASVEIFRWRKAFPERNVAV</sequence>
<name>A0A1W1XHC6_9NEIS</name>
<reference evidence="3 4" key="1">
    <citation type="submission" date="2017-04" db="EMBL/GenBank/DDBJ databases">
        <authorList>
            <person name="Afonso C.L."/>
            <person name="Miller P.J."/>
            <person name="Scott M.A."/>
            <person name="Spackman E."/>
            <person name="Goraichik I."/>
            <person name="Dimitrov K.M."/>
            <person name="Suarez D.L."/>
            <person name="Swayne D.E."/>
        </authorList>
    </citation>
    <scope>NUCLEOTIDE SEQUENCE [LARGE SCALE GENOMIC DNA]</scope>
    <source>
        <strain evidence="3 4">DSM 23236</strain>
    </source>
</reference>
<dbReference type="InterPro" id="IPR051807">
    <property type="entry name" value="Sec-metab_biosynth-assoc"/>
</dbReference>
<dbReference type="EMBL" id="FWXD01000008">
    <property type="protein sequence ID" value="SMC23416.1"/>
    <property type="molecule type" value="Genomic_DNA"/>
</dbReference>
<gene>
    <name evidence="3" type="ORF">SAMN02745857_01596</name>
</gene>
<accession>A0A1W1XHC6</accession>
<dbReference type="RefSeq" id="WP_084090386.1">
    <property type="nucleotide sequence ID" value="NZ_FWXD01000008.1"/>
</dbReference>
<dbReference type="PANTHER" id="PTHR33606">
    <property type="entry name" value="PROTEIN YCII"/>
    <property type="match status" value="1"/>
</dbReference>
<dbReference type="InterPro" id="IPR011008">
    <property type="entry name" value="Dimeric_a/b-barrel"/>
</dbReference>
<protein>
    <recommendedName>
        <fullName evidence="2">YCII-related domain-containing protein</fullName>
    </recommendedName>
</protein>
<dbReference type="SUPFAM" id="SSF54909">
    <property type="entry name" value="Dimeric alpha+beta barrel"/>
    <property type="match status" value="1"/>
</dbReference>
<organism evidence="3 4">
    <name type="scientific">Andreprevotia lacus DSM 23236</name>
    <dbReference type="NCBI Taxonomy" id="1121001"/>
    <lineage>
        <taxon>Bacteria</taxon>
        <taxon>Pseudomonadati</taxon>
        <taxon>Pseudomonadota</taxon>
        <taxon>Betaproteobacteria</taxon>
        <taxon>Neisseriales</taxon>
        <taxon>Chitinibacteraceae</taxon>
        <taxon>Andreprevotia</taxon>
    </lineage>
</organism>
<evidence type="ECO:0000313" key="4">
    <source>
        <dbReference type="Proteomes" id="UP000192761"/>
    </source>
</evidence>
<dbReference type="Gene3D" id="3.30.70.1060">
    <property type="entry name" value="Dimeric alpha+beta barrel"/>
    <property type="match status" value="1"/>
</dbReference>
<dbReference type="Proteomes" id="UP000192761">
    <property type="component" value="Unassembled WGS sequence"/>
</dbReference>
<dbReference type="AlphaFoldDB" id="A0A1W1XHC6"/>
<feature type="domain" description="YCII-related" evidence="2">
    <location>
        <begin position="1"/>
        <end position="88"/>
    </location>
</feature>
<evidence type="ECO:0000256" key="1">
    <source>
        <dbReference type="ARBA" id="ARBA00007689"/>
    </source>
</evidence>
<dbReference type="InterPro" id="IPR005545">
    <property type="entry name" value="YCII"/>
</dbReference>
<evidence type="ECO:0000259" key="2">
    <source>
        <dbReference type="Pfam" id="PF03795"/>
    </source>
</evidence>